<feature type="signal peptide" evidence="1">
    <location>
        <begin position="1"/>
        <end position="22"/>
    </location>
</feature>
<evidence type="ECO:0008006" key="4">
    <source>
        <dbReference type="Google" id="ProtNLM"/>
    </source>
</evidence>
<accession>A0A4Q1C8S8</accession>
<gene>
    <name evidence="2" type="ORF">ESB00_05620</name>
</gene>
<sequence length="154" mass="16902">MFIKPALTTLLAAALFLPFASAEANKEPSPAAKPAAKKLVLEKGTGAAEIRKAYGTPDQILPIESPDKTLKAEQWIYRRKAKETVTQEHLADNVEVYTFTTNVTNGNGTPQPVKISTPVLKSKRVTLYQVTSLLIVAGQLELARVHQEQEESYL</sequence>
<dbReference type="EMBL" id="SDHX01000001">
    <property type="protein sequence ID" value="RXK55377.1"/>
    <property type="molecule type" value="Genomic_DNA"/>
</dbReference>
<dbReference type="RefSeq" id="WP_129046742.1">
    <property type="nucleotide sequence ID" value="NZ_SDHX01000001.1"/>
</dbReference>
<evidence type="ECO:0000313" key="3">
    <source>
        <dbReference type="Proteomes" id="UP000290218"/>
    </source>
</evidence>
<dbReference type="Proteomes" id="UP000290218">
    <property type="component" value="Unassembled WGS sequence"/>
</dbReference>
<protein>
    <recommendedName>
        <fullName evidence="4">Outer membrane protein assembly factor BamE</fullName>
    </recommendedName>
</protein>
<proteinExistence type="predicted"/>
<dbReference type="AlphaFoldDB" id="A0A4Q1C8S8"/>
<evidence type="ECO:0000313" key="2">
    <source>
        <dbReference type="EMBL" id="RXK55377.1"/>
    </source>
</evidence>
<comment type="caution">
    <text evidence="2">The sequence shown here is derived from an EMBL/GenBank/DDBJ whole genome shotgun (WGS) entry which is preliminary data.</text>
</comment>
<name>A0A4Q1C8S8_9BACT</name>
<keyword evidence="1" id="KW-0732">Signal</keyword>
<organism evidence="2 3">
    <name type="scientific">Oleiharenicola lentus</name>
    <dbReference type="NCBI Taxonomy" id="2508720"/>
    <lineage>
        <taxon>Bacteria</taxon>
        <taxon>Pseudomonadati</taxon>
        <taxon>Verrucomicrobiota</taxon>
        <taxon>Opitutia</taxon>
        <taxon>Opitutales</taxon>
        <taxon>Opitutaceae</taxon>
        <taxon>Oleiharenicola</taxon>
    </lineage>
</organism>
<feature type="chain" id="PRO_5020748930" description="Outer membrane protein assembly factor BamE" evidence="1">
    <location>
        <begin position="23"/>
        <end position="154"/>
    </location>
</feature>
<keyword evidence="3" id="KW-1185">Reference proteome</keyword>
<reference evidence="2 3" key="1">
    <citation type="submission" date="2019-01" db="EMBL/GenBank/DDBJ databases">
        <title>Lacunisphaera sp. strain TWA-58.</title>
        <authorList>
            <person name="Chen W.-M."/>
        </authorList>
    </citation>
    <scope>NUCLEOTIDE SEQUENCE [LARGE SCALE GENOMIC DNA]</scope>
    <source>
        <strain evidence="2 3">TWA-58</strain>
    </source>
</reference>
<evidence type="ECO:0000256" key="1">
    <source>
        <dbReference type="SAM" id="SignalP"/>
    </source>
</evidence>